<gene>
    <name evidence="2" type="ORF">RFULGI_LOCUS3080</name>
</gene>
<reference evidence="2" key="1">
    <citation type="submission" date="2021-06" db="EMBL/GenBank/DDBJ databases">
        <authorList>
            <person name="Kallberg Y."/>
            <person name="Tangrot J."/>
            <person name="Rosling A."/>
        </authorList>
    </citation>
    <scope>NUCLEOTIDE SEQUENCE</scope>
    <source>
        <strain evidence="2">IN212</strain>
    </source>
</reference>
<sequence length="367" mass="42211">MPRISSKITIGERVSLMSSVLPKEVVLQYLQYRGGNWKNKRLYGKVIGGLNEGGRLKYRVNVENFENMEVDVLAGNLRYEKPDDKELPPNVELPIVPTELSDDSDSSIEEDDDDVNEENNNISQSSGPSTTVNWKEQFVTIDQREINPSYNQDCSVNIESVGLASPFNLLCRYLPVNYIKQHVINSINIHGRETSNWVDVNFDEYMRWLGLWVLMSAFPVADRHFYWRTTQEITKPMDSFNFQQLMQNGLYGIFHVKKRREWPLNYPRDMVQKLGSTYGSYFSKVATINNIYLIAASLKDRKPQCIIASASTTMIGDEVDRVVKEHNNSLLVKFTRPKIFYEYSCSKGAIDINNQVCIFFIVALLVL</sequence>
<keyword evidence="3" id="KW-1185">Reference proteome</keyword>
<evidence type="ECO:0000313" key="2">
    <source>
        <dbReference type="EMBL" id="CAG8515075.1"/>
    </source>
</evidence>
<dbReference type="Proteomes" id="UP000789396">
    <property type="component" value="Unassembled WGS sequence"/>
</dbReference>
<feature type="compositionally biased region" description="Acidic residues" evidence="1">
    <location>
        <begin position="100"/>
        <end position="117"/>
    </location>
</feature>
<feature type="region of interest" description="Disordered" evidence="1">
    <location>
        <begin position="81"/>
        <end position="131"/>
    </location>
</feature>
<dbReference type="EMBL" id="CAJVPZ010002538">
    <property type="protein sequence ID" value="CAG8515075.1"/>
    <property type="molecule type" value="Genomic_DNA"/>
</dbReference>
<accession>A0A9N9A0V6</accession>
<proteinExistence type="predicted"/>
<organism evidence="2 3">
    <name type="scientific">Racocetra fulgida</name>
    <dbReference type="NCBI Taxonomy" id="60492"/>
    <lineage>
        <taxon>Eukaryota</taxon>
        <taxon>Fungi</taxon>
        <taxon>Fungi incertae sedis</taxon>
        <taxon>Mucoromycota</taxon>
        <taxon>Glomeromycotina</taxon>
        <taxon>Glomeromycetes</taxon>
        <taxon>Diversisporales</taxon>
        <taxon>Gigasporaceae</taxon>
        <taxon>Racocetra</taxon>
    </lineage>
</organism>
<evidence type="ECO:0000256" key="1">
    <source>
        <dbReference type="SAM" id="MobiDB-lite"/>
    </source>
</evidence>
<comment type="caution">
    <text evidence="2">The sequence shown here is derived from an EMBL/GenBank/DDBJ whole genome shotgun (WGS) entry which is preliminary data.</text>
</comment>
<dbReference type="AlphaFoldDB" id="A0A9N9A0V6"/>
<name>A0A9N9A0V6_9GLOM</name>
<dbReference type="OrthoDB" id="2402654at2759"/>
<evidence type="ECO:0000313" key="3">
    <source>
        <dbReference type="Proteomes" id="UP000789396"/>
    </source>
</evidence>
<protein>
    <submittedName>
        <fullName evidence="2">20087_t:CDS:1</fullName>
    </submittedName>
</protein>